<keyword evidence="7" id="KW-1133">Transmembrane helix</keyword>
<dbReference type="Proteomes" id="UP000316706">
    <property type="component" value="Unassembled WGS sequence"/>
</dbReference>
<evidence type="ECO:0000256" key="3">
    <source>
        <dbReference type="ARBA" id="ARBA00023002"/>
    </source>
</evidence>
<accession>A0A543IHB2</accession>
<keyword evidence="2" id="KW-0732">Signal</keyword>
<evidence type="ECO:0000256" key="6">
    <source>
        <dbReference type="SAM" id="MobiDB-lite"/>
    </source>
</evidence>
<dbReference type="GO" id="GO:0016491">
    <property type="term" value="F:oxidoreductase activity"/>
    <property type="evidence" value="ECO:0007669"/>
    <property type="project" value="UniProtKB-KW"/>
</dbReference>
<protein>
    <submittedName>
        <fullName evidence="9">Thioredoxin-like protein</fullName>
    </submittedName>
</protein>
<feature type="compositionally biased region" description="Low complexity" evidence="6">
    <location>
        <begin position="268"/>
        <end position="279"/>
    </location>
</feature>
<keyword evidence="7" id="KW-0812">Transmembrane</keyword>
<sequence>MSEQDRDPSARRRLADRRARDAARQRRRRLLVVVLGSVAAAAAVIAVVVVAVSRGGGEPFADDYKGPLAPTTRLENGAVAMGRPGVETPVLEIYEDFQCPACRQLERRFGATFKELAAEGRAKVVYRPFQLFQQDPLMSNSRRAANAAACIPVGRWVPYHDRLFAEQPPEGEDGYAPEDLIEWGSDLGVTDPEFAACVNGGRRIAQVDKAGVAAGRAGVDATPYVALNGRRVAGDALESPDELKEAVARAGGGGAPPPAGTRSGGDASGAAGTSARQPT</sequence>
<comment type="caution">
    <text evidence="9">The sequence shown here is derived from an EMBL/GenBank/DDBJ whole genome shotgun (WGS) entry which is preliminary data.</text>
</comment>
<feature type="domain" description="Thioredoxin-like fold" evidence="8">
    <location>
        <begin position="90"/>
        <end position="247"/>
    </location>
</feature>
<evidence type="ECO:0000259" key="8">
    <source>
        <dbReference type="Pfam" id="PF13462"/>
    </source>
</evidence>
<name>A0A543IHB2_9ACTN</name>
<proteinExistence type="inferred from homology"/>
<reference evidence="9 10" key="1">
    <citation type="submission" date="2019-06" db="EMBL/GenBank/DDBJ databases">
        <title>Sequencing the genomes of 1000 actinobacteria strains.</title>
        <authorList>
            <person name="Klenk H.-P."/>
        </authorList>
    </citation>
    <scope>NUCLEOTIDE SEQUENCE [LARGE SCALE GENOMIC DNA]</scope>
    <source>
        <strain evidence="9 10">DSM 45043</strain>
    </source>
</reference>
<dbReference type="InterPro" id="IPR012336">
    <property type="entry name" value="Thioredoxin-like_fold"/>
</dbReference>
<evidence type="ECO:0000313" key="9">
    <source>
        <dbReference type="EMBL" id="TQM69950.1"/>
    </source>
</evidence>
<comment type="similarity">
    <text evidence="1">Belongs to the thioredoxin family. DsbA subfamily.</text>
</comment>
<dbReference type="CDD" id="cd02972">
    <property type="entry name" value="DsbA_family"/>
    <property type="match status" value="1"/>
</dbReference>
<dbReference type="InterPro" id="IPR036249">
    <property type="entry name" value="Thioredoxin-like_sf"/>
</dbReference>
<feature type="compositionally biased region" description="Basic and acidic residues" evidence="6">
    <location>
        <begin position="1"/>
        <end position="10"/>
    </location>
</feature>
<keyword evidence="4" id="KW-1015">Disulfide bond</keyword>
<feature type="transmembrane region" description="Helical" evidence="7">
    <location>
        <begin position="30"/>
        <end position="52"/>
    </location>
</feature>
<keyword evidence="7" id="KW-0472">Membrane</keyword>
<dbReference type="EMBL" id="VFPO01000001">
    <property type="protein sequence ID" value="TQM69950.1"/>
    <property type="molecule type" value="Genomic_DNA"/>
</dbReference>
<dbReference type="SUPFAM" id="SSF52833">
    <property type="entry name" value="Thioredoxin-like"/>
    <property type="match status" value="1"/>
</dbReference>
<dbReference type="OrthoDB" id="4135024at2"/>
<dbReference type="Pfam" id="PF13462">
    <property type="entry name" value="Thioredoxin_4"/>
    <property type="match status" value="1"/>
</dbReference>
<evidence type="ECO:0000313" key="10">
    <source>
        <dbReference type="Proteomes" id="UP000316706"/>
    </source>
</evidence>
<dbReference type="AlphaFoldDB" id="A0A543IHB2"/>
<gene>
    <name evidence="9" type="ORF">FHX41_3668</name>
</gene>
<keyword evidence="5" id="KW-0676">Redox-active center</keyword>
<evidence type="ECO:0000256" key="4">
    <source>
        <dbReference type="ARBA" id="ARBA00023157"/>
    </source>
</evidence>
<feature type="region of interest" description="Disordered" evidence="6">
    <location>
        <begin position="236"/>
        <end position="279"/>
    </location>
</feature>
<dbReference type="PANTHER" id="PTHR13887:SF14">
    <property type="entry name" value="DISULFIDE BOND FORMATION PROTEIN D"/>
    <property type="match status" value="1"/>
</dbReference>
<keyword evidence="3" id="KW-0560">Oxidoreductase</keyword>
<dbReference type="PANTHER" id="PTHR13887">
    <property type="entry name" value="GLUTATHIONE S-TRANSFERASE KAPPA"/>
    <property type="match status" value="1"/>
</dbReference>
<feature type="region of interest" description="Disordered" evidence="6">
    <location>
        <begin position="1"/>
        <end position="20"/>
    </location>
</feature>
<keyword evidence="10" id="KW-1185">Reference proteome</keyword>
<evidence type="ECO:0000256" key="7">
    <source>
        <dbReference type="SAM" id="Phobius"/>
    </source>
</evidence>
<organism evidence="9 10">
    <name type="scientific">Actinomadura hallensis</name>
    <dbReference type="NCBI Taxonomy" id="337895"/>
    <lineage>
        <taxon>Bacteria</taxon>
        <taxon>Bacillati</taxon>
        <taxon>Actinomycetota</taxon>
        <taxon>Actinomycetes</taxon>
        <taxon>Streptosporangiales</taxon>
        <taxon>Thermomonosporaceae</taxon>
        <taxon>Actinomadura</taxon>
    </lineage>
</organism>
<dbReference type="RefSeq" id="WP_141970480.1">
    <property type="nucleotide sequence ID" value="NZ_VFPO01000001.1"/>
</dbReference>
<evidence type="ECO:0000256" key="1">
    <source>
        <dbReference type="ARBA" id="ARBA00005791"/>
    </source>
</evidence>
<evidence type="ECO:0000256" key="5">
    <source>
        <dbReference type="ARBA" id="ARBA00023284"/>
    </source>
</evidence>
<dbReference type="Gene3D" id="3.40.30.10">
    <property type="entry name" value="Glutaredoxin"/>
    <property type="match status" value="1"/>
</dbReference>
<evidence type="ECO:0000256" key="2">
    <source>
        <dbReference type="ARBA" id="ARBA00022729"/>
    </source>
</evidence>